<dbReference type="AlphaFoldDB" id="A0A2Z3H050"/>
<evidence type="ECO:0000313" key="2">
    <source>
        <dbReference type="Proteomes" id="UP000245802"/>
    </source>
</evidence>
<proteinExistence type="predicted"/>
<organism evidence="1 2">
    <name type="scientific">Gemmata obscuriglobus</name>
    <dbReference type="NCBI Taxonomy" id="114"/>
    <lineage>
        <taxon>Bacteria</taxon>
        <taxon>Pseudomonadati</taxon>
        <taxon>Planctomycetota</taxon>
        <taxon>Planctomycetia</taxon>
        <taxon>Gemmatales</taxon>
        <taxon>Gemmataceae</taxon>
        <taxon>Gemmata</taxon>
    </lineage>
</organism>
<reference evidence="1 2" key="1">
    <citation type="submission" date="2018-01" db="EMBL/GenBank/DDBJ databases">
        <title>G. obscuriglobus.</title>
        <authorList>
            <person name="Franke J."/>
            <person name="Blomberg W."/>
            <person name="Selmecki A."/>
        </authorList>
    </citation>
    <scope>NUCLEOTIDE SEQUENCE [LARGE SCALE GENOMIC DNA]</scope>
    <source>
        <strain evidence="1 2">DSM 5831</strain>
    </source>
</reference>
<dbReference type="RefSeq" id="WP_010033135.1">
    <property type="nucleotide sequence ID" value="NZ_CP025958.1"/>
</dbReference>
<protein>
    <submittedName>
        <fullName evidence="1">Uncharacterized protein</fullName>
    </submittedName>
</protein>
<dbReference type="EMBL" id="CP025958">
    <property type="protein sequence ID" value="AWM36966.1"/>
    <property type="molecule type" value="Genomic_DNA"/>
</dbReference>
<name>A0A2Z3H050_9BACT</name>
<keyword evidence="2" id="KW-1185">Reference proteome</keyword>
<sequence>MRLSGRIEALTARVACRPAAGPAPPKPDWTRDRAAFLALVTEALRERMAARLDEPYGQDSEALSSWVGAPFARWVPAPAPGYRLPEALVRWVLEPPRPFWFGHHCGSCGLAVPLVLVPASDPRPLADLRAFPTCPACGGRTSHAANDRPDAPESRQ</sequence>
<dbReference type="KEGG" id="gog:C1280_07990"/>
<evidence type="ECO:0000313" key="1">
    <source>
        <dbReference type="EMBL" id="AWM36966.1"/>
    </source>
</evidence>
<accession>A0A2Z3H050</accession>
<gene>
    <name evidence="1" type="ORF">C1280_07990</name>
</gene>
<dbReference type="OrthoDB" id="302333at2"/>
<dbReference type="Proteomes" id="UP000245802">
    <property type="component" value="Chromosome"/>
</dbReference>